<evidence type="ECO:0000256" key="5">
    <source>
        <dbReference type="PROSITE-ProRule" id="PRU00284"/>
    </source>
</evidence>
<evidence type="ECO:0000313" key="11">
    <source>
        <dbReference type="EMBL" id="MBC3764435.1"/>
    </source>
</evidence>
<organism evidence="11 12">
    <name type="scientific">Neptunicella marina</name>
    <dbReference type="NCBI Taxonomy" id="2125989"/>
    <lineage>
        <taxon>Bacteria</taxon>
        <taxon>Pseudomonadati</taxon>
        <taxon>Pseudomonadota</taxon>
        <taxon>Gammaproteobacteria</taxon>
        <taxon>Alteromonadales</taxon>
        <taxon>Alteromonadaceae</taxon>
        <taxon>Neptunicella</taxon>
    </lineage>
</organism>
<sequence length="546" mass="58885">MNFNNLSIRSKFSIPLIAISVLTLIVSVLSITSSSMLASDTKKLSDVFIYAIDTGLNADRDLYQALTASQAYVTKRSLGASDYAQDRDSFDENAKQALDRMRAVENAVKDYPDILAVNRGFDNSYQTWLTSAKKVFELADAGQINQAAEFNSSEVMRNFSQLRKYYDDIGSKLKQVADQVSTDAEGSAQRQSAIQVFVILLVAAASLASIILGPKLITTRVDELNRVIGAISEGDGDLTGRLDASGRDELSQLAATFNGLMTKLQQLISLVKGDASTLDKTVLVLNDSAKQTQHISNDQSSSLEQIATAVNELNQAVREVANNSQSALEETRDAKDKASHSSDVVGQSVDSINKLTSAVTYASEVISKLADESKNIVQVLDVIRGIAEQTNLLALNAAIEAARAGEQGRGFAVVADEVRTLASRTQQSTEDIQRMITGLESGVNDAVNAIETGRSQVDNVVDASGKIQTALQQVDDAVSTTNEMIYQIATATEEQSQVVDEINRNVTMLNDLSQQSLELTKHTKHASDDIASIAGGLNENVGRFKV</sequence>
<dbReference type="EMBL" id="JACNEP010000001">
    <property type="protein sequence ID" value="MBC3764435.1"/>
    <property type="molecule type" value="Genomic_DNA"/>
</dbReference>
<feature type="region of interest" description="Disordered" evidence="6">
    <location>
        <begin position="323"/>
        <end position="343"/>
    </location>
</feature>
<evidence type="ECO:0000313" key="12">
    <source>
        <dbReference type="Proteomes" id="UP000601768"/>
    </source>
</evidence>
<accession>A0A8J6LWW6</accession>
<dbReference type="InterPro" id="IPR004089">
    <property type="entry name" value="MCPsignal_dom"/>
</dbReference>
<evidence type="ECO:0000259" key="8">
    <source>
        <dbReference type="PROSITE" id="PS50111"/>
    </source>
</evidence>
<comment type="caution">
    <text evidence="11">The sequence shown here is derived from an EMBL/GenBank/DDBJ whole genome shotgun (WGS) entry which is preliminary data.</text>
</comment>
<evidence type="ECO:0000259" key="9">
    <source>
        <dbReference type="PROSITE" id="PS50192"/>
    </source>
</evidence>
<dbReference type="SUPFAM" id="SSF58104">
    <property type="entry name" value="Methyl-accepting chemotaxis protein (MCP) signaling domain"/>
    <property type="match status" value="1"/>
</dbReference>
<evidence type="ECO:0000256" key="6">
    <source>
        <dbReference type="SAM" id="MobiDB-lite"/>
    </source>
</evidence>
<dbReference type="GO" id="GO:0004888">
    <property type="term" value="F:transmembrane signaling receptor activity"/>
    <property type="evidence" value="ECO:0007669"/>
    <property type="project" value="InterPro"/>
</dbReference>
<feature type="transmembrane region" description="Helical" evidence="7">
    <location>
        <begin position="12"/>
        <end position="32"/>
    </location>
</feature>
<dbReference type="PRINTS" id="PR00260">
    <property type="entry name" value="CHEMTRNSDUCR"/>
</dbReference>
<dbReference type="GO" id="GO:0006935">
    <property type="term" value="P:chemotaxis"/>
    <property type="evidence" value="ECO:0007669"/>
    <property type="project" value="InterPro"/>
</dbReference>
<dbReference type="PANTHER" id="PTHR32089:SF112">
    <property type="entry name" value="LYSOZYME-LIKE PROTEIN-RELATED"/>
    <property type="match status" value="1"/>
</dbReference>
<comment type="similarity">
    <text evidence="4">Belongs to the methyl-accepting chemotaxis (MCP) protein family.</text>
</comment>
<dbReference type="RefSeq" id="WP_186504908.1">
    <property type="nucleotide sequence ID" value="NZ_JACNEP010000001.1"/>
</dbReference>
<comment type="subcellular location">
    <subcellularLocation>
        <location evidence="1">Cell inner membrane</location>
        <topology evidence="1">Multi-pass membrane protein</topology>
    </subcellularLocation>
</comment>
<dbReference type="SMART" id="SM00304">
    <property type="entry name" value="HAMP"/>
    <property type="match status" value="1"/>
</dbReference>
<evidence type="ECO:0000256" key="4">
    <source>
        <dbReference type="ARBA" id="ARBA00029447"/>
    </source>
</evidence>
<dbReference type="Gene3D" id="1.10.287.950">
    <property type="entry name" value="Methyl-accepting chemotaxis protein"/>
    <property type="match status" value="1"/>
</dbReference>
<dbReference type="Pfam" id="PF00672">
    <property type="entry name" value="HAMP"/>
    <property type="match status" value="1"/>
</dbReference>
<dbReference type="FunFam" id="1.10.287.950:FF:000001">
    <property type="entry name" value="Methyl-accepting chemotaxis sensory transducer"/>
    <property type="match status" value="1"/>
</dbReference>
<evidence type="ECO:0000256" key="7">
    <source>
        <dbReference type="SAM" id="Phobius"/>
    </source>
</evidence>
<evidence type="ECO:0000259" key="10">
    <source>
        <dbReference type="PROSITE" id="PS50885"/>
    </source>
</evidence>
<dbReference type="PROSITE" id="PS50192">
    <property type="entry name" value="T_SNARE"/>
    <property type="match status" value="1"/>
</dbReference>
<keyword evidence="7" id="KW-1133">Transmembrane helix</keyword>
<dbReference type="PROSITE" id="PS50885">
    <property type="entry name" value="HAMP"/>
    <property type="match status" value="1"/>
</dbReference>
<feature type="compositionally biased region" description="Basic and acidic residues" evidence="6">
    <location>
        <begin position="329"/>
        <end position="340"/>
    </location>
</feature>
<feature type="domain" description="HAMP" evidence="10">
    <location>
        <begin position="215"/>
        <end position="269"/>
    </location>
</feature>
<dbReference type="Pfam" id="PF00015">
    <property type="entry name" value="MCPsignal"/>
    <property type="match status" value="1"/>
</dbReference>
<dbReference type="CDD" id="cd11386">
    <property type="entry name" value="MCP_signal"/>
    <property type="match status" value="1"/>
</dbReference>
<reference evidence="11" key="1">
    <citation type="journal article" date="2018" name="Int. J. Syst. Evol. Microbiol.">
        <title>Neptunicella marina gen. nov., sp. nov., isolated from surface seawater.</title>
        <authorList>
            <person name="Liu X."/>
            <person name="Lai Q."/>
            <person name="Du Y."/>
            <person name="Zhang X."/>
            <person name="Liu Z."/>
            <person name="Sun F."/>
            <person name="Shao Z."/>
        </authorList>
    </citation>
    <scope>NUCLEOTIDE SEQUENCE</scope>
    <source>
        <strain evidence="11">S27-2</strain>
    </source>
</reference>
<protein>
    <submittedName>
        <fullName evidence="11">Methyl-accepting chemotaxis protein</fullName>
    </submittedName>
</protein>
<reference evidence="11" key="2">
    <citation type="submission" date="2020-08" db="EMBL/GenBank/DDBJ databases">
        <authorList>
            <person name="Lai Q."/>
        </authorList>
    </citation>
    <scope>NUCLEOTIDE SEQUENCE</scope>
    <source>
        <strain evidence="11">S27-2</strain>
    </source>
</reference>
<dbReference type="InterPro" id="IPR000727">
    <property type="entry name" value="T_SNARE_dom"/>
</dbReference>
<keyword evidence="2" id="KW-0997">Cell inner membrane</keyword>
<feature type="domain" description="T-SNARE coiled-coil homology" evidence="9">
    <location>
        <begin position="471"/>
        <end position="506"/>
    </location>
</feature>
<keyword evidence="3 5" id="KW-0807">Transducer</keyword>
<keyword evidence="7" id="KW-0472">Membrane</keyword>
<evidence type="ECO:0000256" key="1">
    <source>
        <dbReference type="ARBA" id="ARBA00004429"/>
    </source>
</evidence>
<dbReference type="InterPro" id="IPR003660">
    <property type="entry name" value="HAMP_dom"/>
</dbReference>
<keyword evidence="7" id="KW-0812">Transmembrane</keyword>
<dbReference type="CDD" id="cd06225">
    <property type="entry name" value="HAMP"/>
    <property type="match status" value="1"/>
</dbReference>
<evidence type="ECO:0000256" key="2">
    <source>
        <dbReference type="ARBA" id="ARBA00022519"/>
    </source>
</evidence>
<dbReference type="PROSITE" id="PS50111">
    <property type="entry name" value="CHEMOTAXIS_TRANSDUC_2"/>
    <property type="match status" value="1"/>
</dbReference>
<proteinExistence type="inferred from homology"/>
<gene>
    <name evidence="11" type="ORF">H8B19_00980</name>
</gene>
<dbReference type="PANTHER" id="PTHR32089">
    <property type="entry name" value="METHYL-ACCEPTING CHEMOTAXIS PROTEIN MCPB"/>
    <property type="match status" value="1"/>
</dbReference>
<dbReference type="AlphaFoldDB" id="A0A8J6LWW6"/>
<evidence type="ECO:0000256" key="3">
    <source>
        <dbReference type="ARBA" id="ARBA00023224"/>
    </source>
</evidence>
<keyword evidence="12" id="KW-1185">Reference proteome</keyword>
<dbReference type="InterPro" id="IPR004090">
    <property type="entry name" value="Chemotax_Me-accpt_rcpt"/>
</dbReference>
<keyword evidence="2" id="KW-1003">Cell membrane</keyword>
<dbReference type="GO" id="GO:0005886">
    <property type="term" value="C:plasma membrane"/>
    <property type="evidence" value="ECO:0007669"/>
    <property type="project" value="UniProtKB-SubCell"/>
</dbReference>
<feature type="domain" description="Methyl-accepting transducer" evidence="8">
    <location>
        <begin position="274"/>
        <end position="510"/>
    </location>
</feature>
<dbReference type="Proteomes" id="UP000601768">
    <property type="component" value="Unassembled WGS sequence"/>
</dbReference>
<name>A0A8J6LWW6_9ALTE</name>
<dbReference type="GO" id="GO:0007165">
    <property type="term" value="P:signal transduction"/>
    <property type="evidence" value="ECO:0007669"/>
    <property type="project" value="UniProtKB-KW"/>
</dbReference>
<dbReference type="SMART" id="SM00283">
    <property type="entry name" value="MA"/>
    <property type="match status" value="1"/>
</dbReference>